<protein>
    <submittedName>
        <fullName evidence="2">Uncharacterized shell protein 2-like</fullName>
    </submittedName>
</protein>
<proteinExistence type="predicted"/>
<organism evidence="1 2">
    <name type="scientific">Crassostrea virginica</name>
    <name type="common">Eastern oyster</name>
    <dbReference type="NCBI Taxonomy" id="6565"/>
    <lineage>
        <taxon>Eukaryota</taxon>
        <taxon>Metazoa</taxon>
        <taxon>Spiralia</taxon>
        <taxon>Lophotrochozoa</taxon>
        <taxon>Mollusca</taxon>
        <taxon>Bivalvia</taxon>
        <taxon>Autobranchia</taxon>
        <taxon>Pteriomorphia</taxon>
        <taxon>Ostreida</taxon>
        <taxon>Ostreoidea</taxon>
        <taxon>Ostreidae</taxon>
        <taxon>Crassostrea</taxon>
    </lineage>
</organism>
<dbReference type="GeneID" id="111132425"/>
<name>A0A8B8E5R3_CRAVI</name>
<keyword evidence="1" id="KW-1185">Reference proteome</keyword>
<dbReference type="OrthoDB" id="6123355at2759"/>
<evidence type="ECO:0000313" key="1">
    <source>
        <dbReference type="Proteomes" id="UP000694844"/>
    </source>
</evidence>
<dbReference type="KEGG" id="cvn:111132425"/>
<dbReference type="Proteomes" id="UP000694844">
    <property type="component" value="Chromosome 5"/>
</dbReference>
<evidence type="ECO:0000313" key="2">
    <source>
        <dbReference type="RefSeq" id="XP_022335937.1"/>
    </source>
</evidence>
<gene>
    <name evidence="2" type="primary">LOC111132425</name>
</gene>
<sequence>MMVVNIILIFYGCITLIWSVNAVTMHYEMRMCMIAKQSLSDGPVGPEGIFGDCKCFRPEEGCPKFWFRQPRNVCPGETRIIEVPETYTDYEIVREERIIWKEVHNTELVDVPIETYKNVMLEPAVETVQVQKTAVPVPAAPVPVRFPQVGNDPPRPLPGSVPEAVSVRRHVKPPVVGVVKNTEIRKKPIVKTVKKPIKTFVTFKRPIQKVRIHYKKIAIEHINCCPNLKFWFIDLPVMSEHQEKYDPNHGDVIRK</sequence>
<dbReference type="RefSeq" id="XP_022335937.1">
    <property type="nucleotide sequence ID" value="XM_022480229.1"/>
</dbReference>
<dbReference type="AlphaFoldDB" id="A0A8B8E5R3"/>
<reference evidence="2" key="1">
    <citation type="submission" date="2025-08" db="UniProtKB">
        <authorList>
            <consortium name="RefSeq"/>
        </authorList>
    </citation>
    <scope>IDENTIFICATION</scope>
    <source>
        <tissue evidence="2">Whole sample</tissue>
    </source>
</reference>
<accession>A0A8B8E5R3</accession>